<feature type="compositionally biased region" description="Acidic residues" evidence="1">
    <location>
        <begin position="229"/>
        <end position="240"/>
    </location>
</feature>
<comment type="caution">
    <text evidence="2">The sequence shown here is derived from an EMBL/GenBank/DDBJ whole genome shotgun (WGS) entry which is preliminary data.</text>
</comment>
<organism evidence="2 3">
    <name type="scientific">Prorocentrum cordatum</name>
    <dbReference type="NCBI Taxonomy" id="2364126"/>
    <lineage>
        <taxon>Eukaryota</taxon>
        <taxon>Sar</taxon>
        <taxon>Alveolata</taxon>
        <taxon>Dinophyceae</taxon>
        <taxon>Prorocentrales</taxon>
        <taxon>Prorocentraceae</taxon>
        <taxon>Prorocentrum</taxon>
    </lineage>
</organism>
<reference evidence="2" key="1">
    <citation type="submission" date="2023-10" db="EMBL/GenBank/DDBJ databases">
        <authorList>
            <person name="Chen Y."/>
            <person name="Shah S."/>
            <person name="Dougan E. K."/>
            <person name="Thang M."/>
            <person name="Chan C."/>
        </authorList>
    </citation>
    <scope>NUCLEOTIDE SEQUENCE [LARGE SCALE GENOMIC DNA]</scope>
</reference>
<proteinExistence type="predicted"/>
<feature type="region of interest" description="Disordered" evidence="1">
    <location>
        <begin position="229"/>
        <end position="250"/>
    </location>
</feature>
<evidence type="ECO:0000256" key="1">
    <source>
        <dbReference type="SAM" id="MobiDB-lite"/>
    </source>
</evidence>
<keyword evidence="3" id="KW-1185">Reference proteome</keyword>
<feature type="non-terminal residue" evidence="2">
    <location>
        <position position="348"/>
    </location>
</feature>
<evidence type="ECO:0008006" key="4">
    <source>
        <dbReference type="Google" id="ProtNLM"/>
    </source>
</evidence>
<feature type="non-terminal residue" evidence="2">
    <location>
        <position position="1"/>
    </location>
</feature>
<name>A0ABN9WDD5_9DINO</name>
<sequence>VEARTADLEAEVAARQGEAARLAGLANAAHVPATQRDWLEWLDTNDGILRHWLREAPVERQQFSRRVTPREGLAAVARLGPKIAKGPPLWERTIAHLPPGYAMLLWQRGASEHKVLCFFCCLSGERRYLPLLSSRPGCNEYFLPAHTDYVAGFLGAACLVAPDGMAIKCAAPLLEHRAPAVVPRAQADAGAADVGDAAVGDGSDCESLLPKMEGGAEEGAEELVHDLDEQGADDDGDDKEGADGGSPSDRALPGTWALFNSGYFALSENPVKYLKMSVLKRWRGGEFMGKRVRRSKAATLEHRGDDALARDRTALVLRAWMLYRAQVNKFAESSPARAIFFFNELETE</sequence>
<dbReference type="Proteomes" id="UP001189429">
    <property type="component" value="Unassembled WGS sequence"/>
</dbReference>
<evidence type="ECO:0000313" key="2">
    <source>
        <dbReference type="EMBL" id="CAK0882779.1"/>
    </source>
</evidence>
<accession>A0ABN9WDD5</accession>
<evidence type="ECO:0000313" key="3">
    <source>
        <dbReference type="Proteomes" id="UP001189429"/>
    </source>
</evidence>
<protein>
    <recommendedName>
        <fullName evidence="4">Snurportin-1</fullName>
    </recommendedName>
</protein>
<gene>
    <name evidence="2" type="ORF">PCOR1329_LOCUS65199</name>
</gene>
<dbReference type="EMBL" id="CAUYUJ010018338">
    <property type="protein sequence ID" value="CAK0882779.1"/>
    <property type="molecule type" value="Genomic_DNA"/>
</dbReference>